<dbReference type="InterPro" id="IPR029052">
    <property type="entry name" value="Metallo-depent_PP-like"/>
</dbReference>
<dbReference type="NCBIfam" id="TIGR00619">
    <property type="entry name" value="sbcd"/>
    <property type="match status" value="1"/>
</dbReference>
<dbReference type="Proteomes" id="UP000190395">
    <property type="component" value="Unassembled WGS sequence"/>
</dbReference>
<dbReference type="GO" id="GO:0004519">
    <property type="term" value="F:endonuclease activity"/>
    <property type="evidence" value="ECO:0007669"/>
    <property type="project" value="UniProtKB-KW"/>
</dbReference>
<keyword evidence="7" id="KW-1185">Reference proteome</keyword>
<evidence type="ECO:0000256" key="3">
    <source>
        <dbReference type="ARBA" id="ARBA00022839"/>
    </source>
</evidence>
<evidence type="ECO:0000256" key="1">
    <source>
        <dbReference type="ARBA" id="ARBA00022722"/>
    </source>
</evidence>
<dbReference type="Gene3D" id="3.60.21.10">
    <property type="match status" value="1"/>
</dbReference>
<proteinExistence type="inferred from homology"/>
<protein>
    <recommendedName>
        <fullName evidence="4">Nuclease SbcCD subunit D</fullName>
    </recommendedName>
</protein>
<evidence type="ECO:0000259" key="5">
    <source>
        <dbReference type="Pfam" id="PF00149"/>
    </source>
</evidence>
<dbReference type="InterPro" id="IPR004843">
    <property type="entry name" value="Calcineurin-like_PHP"/>
</dbReference>
<name>A0A1T4QD00_9SPIR</name>
<reference evidence="6 7" key="1">
    <citation type="submission" date="2017-02" db="EMBL/GenBank/DDBJ databases">
        <authorList>
            <person name="Peterson S.W."/>
        </authorList>
    </citation>
    <scope>NUCLEOTIDE SEQUENCE [LARGE SCALE GENOMIC DNA]</scope>
    <source>
        <strain evidence="6 7">ATCC BAA-909</strain>
    </source>
</reference>
<dbReference type="InterPro" id="IPR050535">
    <property type="entry name" value="DNA_Repair-Maintenance_Comp"/>
</dbReference>
<evidence type="ECO:0000256" key="4">
    <source>
        <dbReference type="RuleBase" id="RU363069"/>
    </source>
</evidence>
<organism evidence="6 7">
    <name type="scientific">Treponema berlinense</name>
    <dbReference type="NCBI Taxonomy" id="225004"/>
    <lineage>
        <taxon>Bacteria</taxon>
        <taxon>Pseudomonadati</taxon>
        <taxon>Spirochaetota</taxon>
        <taxon>Spirochaetia</taxon>
        <taxon>Spirochaetales</taxon>
        <taxon>Treponemataceae</taxon>
        <taxon>Treponema</taxon>
    </lineage>
</organism>
<comment type="similarity">
    <text evidence="4">Belongs to the SbcD family.</text>
</comment>
<feature type="domain" description="Calcineurin-like phosphoesterase" evidence="5">
    <location>
        <begin position="26"/>
        <end position="266"/>
    </location>
</feature>
<dbReference type="InterPro" id="IPR041796">
    <property type="entry name" value="Mre11_N"/>
</dbReference>
<dbReference type="PANTHER" id="PTHR30337">
    <property type="entry name" value="COMPONENT OF ATP-DEPENDENT DSDNA EXONUCLEASE"/>
    <property type="match status" value="1"/>
</dbReference>
<keyword evidence="1 4" id="KW-0540">Nuclease</keyword>
<dbReference type="Pfam" id="PF00149">
    <property type="entry name" value="Metallophos"/>
    <property type="match status" value="1"/>
</dbReference>
<dbReference type="STRING" id="225004.SAMN02745152_01924"/>
<dbReference type="SUPFAM" id="SSF56300">
    <property type="entry name" value="Metallo-dependent phosphatases"/>
    <property type="match status" value="1"/>
</dbReference>
<dbReference type="PANTHER" id="PTHR30337:SF0">
    <property type="entry name" value="NUCLEASE SBCCD SUBUNIT D"/>
    <property type="match status" value="1"/>
</dbReference>
<dbReference type="CDD" id="cd00840">
    <property type="entry name" value="MPP_Mre11_N"/>
    <property type="match status" value="1"/>
</dbReference>
<evidence type="ECO:0000256" key="2">
    <source>
        <dbReference type="ARBA" id="ARBA00022801"/>
    </source>
</evidence>
<dbReference type="EMBL" id="FUXC01000013">
    <property type="protein sequence ID" value="SKA01565.1"/>
    <property type="molecule type" value="Genomic_DNA"/>
</dbReference>
<keyword evidence="4" id="KW-0255">Endonuclease</keyword>
<evidence type="ECO:0000313" key="6">
    <source>
        <dbReference type="EMBL" id="SKA01565.1"/>
    </source>
</evidence>
<accession>A0A1T4QD00</accession>
<keyword evidence="3 4" id="KW-0269">Exonuclease</keyword>
<dbReference type="AlphaFoldDB" id="A0A1T4QD00"/>
<gene>
    <name evidence="4" type="primary">sbcD</name>
    <name evidence="6" type="ORF">SAMN02745152_01924</name>
</gene>
<keyword evidence="4" id="KW-0235">DNA replication</keyword>
<comment type="subunit">
    <text evidence="4">Heterodimer of SbcC and SbcD.</text>
</comment>
<evidence type="ECO:0000313" key="7">
    <source>
        <dbReference type="Proteomes" id="UP000190395"/>
    </source>
</evidence>
<dbReference type="GO" id="GO:0006260">
    <property type="term" value="P:DNA replication"/>
    <property type="evidence" value="ECO:0007669"/>
    <property type="project" value="UniProtKB-KW"/>
</dbReference>
<keyword evidence="4" id="KW-0233">DNA recombination</keyword>
<sequence length="459" mass="52090">MKARAGTAQSPAATCCRTAHINRKRMKFIHTADWHLGNRMHDIDRTFEVKAFFEWLRGEIVLENAEALVVAGDIFDTVNPSTEAKTIFHDFLFSLLGTCCKNVVIVGGNHDSGMLLDSEKSLLSALNIFIVGSAANLKIEDMVFELKNSEGEARAVCAAVPFLRESELREFCDENSEDGTFCDKAYGNFYKKVYEEAEKVRAGRNIPLIATGHLYAADLEGRFENVKKEISGDDGRKMLDVVGKLGSVHAGIFPKEFDYVALGHIHYSTRVCKNNKIRYSGSPFVMGFDEANIARFVLSVNAEKNSTEVEKIEIPKTVEFRRLNGDFLTIRTELEKYLDKKTTVETFLELYYKKEAGINIYDQLEELINSLEEKNVYVVNLRVQESENSGDFFNETYDMEEMAALKPEKIFENLILAKSRIETEGKTADEVEKEKNEIVGTYLPFFMETFAEMENEPEE</sequence>
<dbReference type="GO" id="GO:0006310">
    <property type="term" value="P:DNA recombination"/>
    <property type="evidence" value="ECO:0007669"/>
    <property type="project" value="UniProtKB-KW"/>
</dbReference>
<dbReference type="GO" id="GO:0008408">
    <property type="term" value="F:3'-5' exonuclease activity"/>
    <property type="evidence" value="ECO:0007669"/>
    <property type="project" value="InterPro"/>
</dbReference>
<keyword evidence="2 4" id="KW-0378">Hydrolase</keyword>
<dbReference type="InterPro" id="IPR004593">
    <property type="entry name" value="SbcD"/>
</dbReference>
<comment type="function">
    <text evidence="4">SbcCD cleaves DNA hairpin structures. These structures can inhibit DNA replication and are intermediates in certain DNA recombination reactions. The complex acts as a 3'-&gt;5' double strand exonuclease that can open hairpins. It also has a 5' single-strand endonuclease activity.</text>
</comment>